<gene>
    <name evidence="1" type="ORF">GDO81_000426</name>
</gene>
<protein>
    <submittedName>
        <fullName evidence="1">Uncharacterized protein</fullName>
    </submittedName>
</protein>
<accession>A0AAV7D5E3</accession>
<organism evidence="1 2">
    <name type="scientific">Engystomops pustulosus</name>
    <name type="common">Tungara frog</name>
    <name type="synonym">Physalaemus pustulosus</name>
    <dbReference type="NCBI Taxonomy" id="76066"/>
    <lineage>
        <taxon>Eukaryota</taxon>
        <taxon>Metazoa</taxon>
        <taxon>Chordata</taxon>
        <taxon>Craniata</taxon>
        <taxon>Vertebrata</taxon>
        <taxon>Euteleostomi</taxon>
        <taxon>Amphibia</taxon>
        <taxon>Batrachia</taxon>
        <taxon>Anura</taxon>
        <taxon>Neobatrachia</taxon>
        <taxon>Hyloidea</taxon>
        <taxon>Leptodactylidae</taxon>
        <taxon>Leiuperinae</taxon>
        <taxon>Engystomops</taxon>
    </lineage>
</organism>
<proteinExistence type="predicted"/>
<reference evidence="1" key="1">
    <citation type="thesis" date="2020" institute="ProQuest LLC" country="789 East Eisenhower Parkway, Ann Arbor, MI, USA">
        <title>Comparative Genomics and Chromosome Evolution.</title>
        <authorList>
            <person name="Mudd A.B."/>
        </authorList>
    </citation>
    <scope>NUCLEOTIDE SEQUENCE</scope>
    <source>
        <strain evidence="1">237g6f4</strain>
        <tissue evidence="1">Blood</tissue>
    </source>
</reference>
<name>A0AAV7D5E3_ENGPU</name>
<dbReference type="EMBL" id="WNYA01000001">
    <property type="protein sequence ID" value="KAG8592170.1"/>
    <property type="molecule type" value="Genomic_DNA"/>
</dbReference>
<evidence type="ECO:0000313" key="1">
    <source>
        <dbReference type="EMBL" id="KAG8592170.1"/>
    </source>
</evidence>
<comment type="caution">
    <text evidence="1">The sequence shown here is derived from an EMBL/GenBank/DDBJ whole genome shotgun (WGS) entry which is preliminary data.</text>
</comment>
<sequence>MSILITCFFSKPPCCLKQKHNELSQKQYSKQICKTQDQRMEPVETKQSVSFFVLESCDKGNPVYKRKKTLLETLQFIPSTQFQIHSFIMYIAIATH</sequence>
<dbReference type="Proteomes" id="UP000824782">
    <property type="component" value="Unassembled WGS sequence"/>
</dbReference>
<keyword evidence="2" id="KW-1185">Reference proteome</keyword>
<evidence type="ECO:0000313" key="2">
    <source>
        <dbReference type="Proteomes" id="UP000824782"/>
    </source>
</evidence>
<dbReference type="AlphaFoldDB" id="A0AAV7D5E3"/>